<gene>
    <name evidence="1" type="ORF">JHW45_03500</name>
</gene>
<dbReference type="EMBL" id="CP067134">
    <property type="protein sequence ID" value="WCR12449.1"/>
    <property type="molecule type" value="Genomic_DNA"/>
</dbReference>
<protein>
    <submittedName>
        <fullName evidence="1">SoxS protein</fullName>
    </submittedName>
</protein>
<dbReference type="Proteomes" id="UP001218412">
    <property type="component" value="Chromosome"/>
</dbReference>
<evidence type="ECO:0000313" key="2">
    <source>
        <dbReference type="Proteomes" id="UP001218412"/>
    </source>
</evidence>
<organism evidence="1 2">
    <name type="scientific">Paracoccus stylophorae</name>
    <dbReference type="NCBI Taxonomy" id="659350"/>
    <lineage>
        <taxon>Bacteria</taxon>
        <taxon>Pseudomonadati</taxon>
        <taxon>Pseudomonadota</taxon>
        <taxon>Alphaproteobacteria</taxon>
        <taxon>Rhodobacterales</taxon>
        <taxon>Paracoccaceae</taxon>
        <taxon>Paracoccus</taxon>
    </lineage>
</organism>
<reference evidence="1 2" key="1">
    <citation type="submission" date="2021-01" db="EMBL/GenBank/DDBJ databases">
        <title>Biogeographic distribution of Paracoccus.</title>
        <authorList>
            <person name="Hollensteiner J."/>
            <person name="Leineberger J."/>
            <person name="Brinkhoff T."/>
            <person name="Daniel R."/>
        </authorList>
    </citation>
    <scope>NUCLEOTIDE SEQUENCE [LARGE SCALE GENOMIC DNA]</scope>
    <source>
        <strain evidence="1 2">LMG25392</strain>
    </source>
</reference>
<evidence type="ECO:0000313" key="1">
    <source>
        <dbReference type="EMBL" id="WCR12449.1"/>
    </source>
</evidence>
<dbReference type="InterPro" id="IPR036249">
    <property type="entry name" value="Thioredoxin-like_sf"/>
</dbReference>
<sequence length="91" mass="9968">MVESPACVYCQAWHRRIGPGYAASAAGRAAPLMRTDIDGPWPDGVALARRPRITPTFILLDHGRELARLEGYTGDNSFYPLIGRMLAQGAR</sequence>
<accession>A0ABY7SZI6</accession>
<keyword evidence="2" id="KW-1185">Reference proteome</keyword>
<dbReference type="SUPFAM" id="SSF52833">
    <property type="entry name" value="Thioredoxin-like"/>
    <property type="match status" value="1"/>
</dbReference>
<dbReference type="Gene3D" id="3.40.30.10">
    <property type="entry name" value="Glutaredoxin"/>
    <property type="match status" value="1"/>
</dbReference>
<proteinExistence type="predicted"/>
<name>A0ABY7SZI6_9RHOB</name>